<dbReference type="AlphaFoldDB" id="A0A6C0J9M9"/>
<organism evidence="2">
    <name type="scientific">viral metagenome</name>
    <dbReference type="NCBI Taxonomy" id="1070528"/>
    <lineage>
        <taxon>unclassified sequences</taxon>
        <taxon>metagenomes</taxon>
        <taxon>organismal metagenomes</taxon>
    </lineage>
</organism>
<proteinExistence type="predicted"/>
<evidence type="ECO:0000256" key="1">
    <source>
        <dbReference type="SAM" id="Phobius"/>
    </source>
</evidence>
<reference evidence="2" key="1">
    <citation type="journal article" date="2020" name="Nature">
        <title>Giant virus diversity and host interactions through global metagenomics.</title>
        <authorList>
            <person name="Schulz F."/>
            <person name="Roux S."/>
            <person name="Paez-Espino D."/>
            <person name="Jungbluth S."/>
            <person name="Walsh D.A."/>
            <person name="Denef V.J."/>
            <person name="McMahon K.D."/>
            <person name="Konstantinidis K.T."/>
            <person name="Eloe-Fadrosh E.A."/>
            <person name="Kyrpides N.C."/>
            <person name="Woyke T."/>
        </authorList>
    </citation>
    <scope>NUCLEOTIDE SEQUENCE</scope>
    <source>
        <strain evidence="2">GVMAG-M-3300025860-25</strain>
    </source>
</reference>
<keyword evidence="1" id="KW-0472">Membrane</keyword>
<name>A0A6C0J9M9_9ZZZZ</name>
<accession>A0A6C0J9M9</accession>
<protein>
    <submittedName>
        <fullName evidence="2">Uncharacterized protein</fullName>
    </submittedName>
</protein>
<keyword evidence="1" id="KW-1133">Transmembrane helix</keyword>
<dbReference type="EMBL" id="MN740336">
    <property type="protein sequence ID" value="QHU01237.1"/>
    <property type="molecule type" value="Genomic_DNA"/>
</dbReference>
<evidence type="ECO:0000313" key="2">
    <source>
        <dbReference type="EMBL" id="QHU01237.1"/>
    </source>
</evidence>
<sequence>MGYLNKVLENSAYVGIIFISAGLIGELKRNKNTISKCLFINGTIGCSLLCLDAGVKIIKHL</sequence>
<keyword evidence="1" id="KW-0812">Transmembrane</keyword>
<feature type="transmembrane region" description="Helical" evidence="1">
    <location>
        <begin position="12"/>
        <end position="27"/>
    </location>
</feature>